<dbReference type="PROSITE" id="PS50305">
    <property type="entry name" value="SIRTUIN"/>
    <property type="match status" value="1"/>
</dbReference>
<dbReference type="InterPro" id="IPR007654">
    <property type="entry name" value="NAD-dep_histone_deAcase_SIR2_N"/>
</dbReference>
<feature type="compositionally biased region" description="Polar residues" evidence="13">
    <location>
        <begin position="1"/>
        <end position="14"/>
    </location>
</feature>
<dbReference type="GO" id="GO:0046970">
    <property type="term" value="F:histone H4K16 deacetylase activity, NAD-dependent"/>
    <property type="evidence" value="ECO:0007669"/>
    <property type="project" value="EnsemblFungi"/>
</dbReference>
<feature type="binding site" evidence="12">
    <location>
        <position position="379"/>
    </location>
    <ligand>
        <name>Zn(2+)</name>
        <dbReference type="ChEBI" id="CHEBI:29105"/>
    </ligand>
</feature>
<keyword evidence="5" id="KW-0808">Transferase</keyword>
<dbReference type="PANTHER" id="PTHR11085">
    <property type="entry name" value="NAD-DEPENDENT PROTEIN DEACYLASE SIRTUIN-5, MITOCHONDRIAL-RELATED"/>
    <property type="match status" value="1"/>
</dbReference>
<evidence type="ECO:0000256" key="5">
    <source>
        <dbReference type="ARBA" id="ARBA00022679"/>
    </source>
</evidence>
<keyword evidence="8" id="KW-0805">Transcription regulation</keyword>
<reference evidence="15 16" key="1">
    <citation type="journal article" date="2011" name="Proc. Natl. Acad. Sci. U.S.A.">
        <title>Evolutionary erosion of yeast sex chromosomes by mating-type switching accidents.</title>
        <authorList>
            <person name="Gordon J.L."/>
            <person name="Armisen D."/>
            <person name="Proux-Wera E."/>
            <person name="Oheigeartaigh S.S."/>
            <person name="Byrne K.P."/>
            <person name="Wolfe K.H."/>
        </authorList>
    </citation>
    <scope>NUCLEOTIDE SEQUENCE [LARGE SCALE GENOMIC DNA]</scope>
    <source>
        <strain evidence="16">ATCC 22294 / BCRC 22015 / CBS 2517 / CECT 1963 / NBRC 1671 / NRRL Y-8276</strain>
    </source>
</reference>
<dbReference type="EMBL" id="HE650826">
    <property type="protein sequence ID" value="CCF58810.1"/>
    <property type="molecule type" value="Genomic_DNA"/>
</dbReference>
<dbReference type="STRING" id="1071382.H2AWR0"/>
<evidence type="ECO:0000256" key="7">
    <source>
        <dbReference type="ARBA" id="ARBA00022833"/>
    </source>
</evidence>
<dbReference type="GO" id="GO:0031047">
    <property type="term" value="P:regulatory ncRNA-mediated gene silencing"/>
    <property type="evidence" value="ECO:0007669"/>
    <property type="project" value="EnsemblFungi"/>
</dbReference>
<dbReference type="GO" id="GO:0032041">
    <property type="term" value="F:histone H3K14 deacetylase activity, NAD-dependent"/>
    <property type="evidence" value="ECO:0007669"/>
    <property type="project" value="EnsemblFungi"/>
</dbReference>
<dbReference type="GO" id="GO:0045910">
    <property type="term" value="P:negative regulation of DNA recombination"/>
    <property type="evidence" value="ECO:0007669"/>
    <property type="project" value="EnsemblFungi"/>
</dbReference>
<dbReference type="GO" id="GO:0030466">
    <property type="term" value="P:silent mating-type cassette heterochromatin formation"/>
    <property type="evidence" value="ECO:0007669"/>
    <property type="project" value="EnsemblFungi"/>
</dbReference>
<dbReference type="CDD" id="cd01408">
    <property type="entry name" value="SIRT1"/>
    <property type="match status" value="1"/>
</dbReference>
<accession>H2AWR0</accession>
<dbReference type="GO" id="GO:0007062">
    <property type="term" value="P:sister chromatid cohesion"/>
    <property type="evidence" value="ECO:0007669"/>
    <property type="project" value="EnsemblFungi"/>
</dbReference>
<keyword evidence="7 12" id="KW-0862">Zinc</keyword>
<dbReference type="InterPro" id="IPR050134">
    <property type="entry name" value="NAD-dep_sirtuin_deacylases"/>
</dbReference>
<dbReference type="Pfam" id="PF02146">
    <property type="entry name" value="SIR2"/>
    <property type="match status" value="1"/>
</dbReference>
<keyword evidence="9" id="KW-0520">NAD</keyword>
<evidence type="ECO:0000256" key="1">
    <source>
        <dbReference type="ARBA" id="ARBA00001947"/>
    </source>
</evidence>
<organism evidence="15 16">
    <name type="scientific">Kazachstania africana (strain ATCC 22294 / BCRC 22015 / CBS 2517 / CECT 1963 / NBRC 1671 / NRRL Y-8276)</name>
    <name type="common">Yeast</name>
    <name type="synonym">Kluyveromyces africanus</name>
    <dbReference type="NCBI Taxonomy" id="1071382"/>
    <lineage>
        <taxon>Eukaryota</taxon>
        <taxon>Fungi</taxon>
        <taxon>Dikarya</taxon>
        <taxon>Ascomycota</taxon>
        <taxon>Saccharomycotina</taxon>
        <taxon>Saccharomycetes</taxon>
        <taxon>Saccharomycetales</taxon>
        <taxon>Saccharomycetaceae</taxon>
        <taxon>Kazachstania</taxon>
    </lineage>
</organism>
<dbReference type="SUPFAM" id="SSF52467">
    <property type="entry name" value="DHS-like NAD/FAD-binding domain"/>
    <property type="match status" value="1"/>
</dbReference>
<dbReference type="Gene3D" id="3.30.1600.10">
    <property type="entry name" value="SIR2/SIRT2 'Small Domain"/>
    <property type="match status" value="1"/>
</dbReference>
<keyword evidence="11" id="KW-0539">Nucleus</keyword>
<dbReference type="GO" id="GO:0003688">
    <property type="term" value="F:DNA replication origin binding"/>
    <property type="evidence" value="ECO:0007669"/>
    <property type="project" value="EnsemblFungi"/>
</dbReference>
<feature type="region of interest" description="Disordered" evidence="13">
    <location>
        <begin position="1"/>
        <end position="54"/>
    </location>
</feature>
<dbReference type="Gene3D" id="1.20.120.1710">
    <property type="match status" value="1"/>
</dbReference>
<dbReference type="InterPro" id="IPR003000">
    <property type="entry name" value="Sirtuin"/>
</dbReference>
<evidence type="ECO:0000256" key="12">
    <source>
        <dbReference type="PROSITE-ProRule" id="PRU00236"/>
    </source>
</evidence>
<dbReference type="GO" id="GO:0030869">
    <property type="term" value="C:RENT complex"/>
    <property type="evidence" value="ECO:0007669"/>
    <property type="project" value="EnsemblFungi"/>
</dbReference>
<dbReference type="InterPro" id="IPR026591">
    <property type="entry name" value="Sirtuin_cat_small_dom_sf"/>
</dbReference>
<feature type="binding site" evidence="12">
    <location>
        <position position="400"/>
    </location>
    <ligand>
        <name>Zn(2+)</name>
        <dbReference type="ChEBI" id="CHEBI:29105"/>
    </ligand>
</feature>
<dbReference type="GO" id="GO:0000792">
    <property type="term" value="C:heterochromatin"/>
    <property type="evidence" value="ECO:0007669"/>
    <property type="project" value="EnsemblFungi"/>
</dbReference>
<keyword evidence="4" id="KW-0678">Repressor</keyword>
<dbReference type="AlphaFoldDB" id="H2AWR0"/>
<dbReference type="Gene3D" id="3.40.50.1220">
    <property type="entry name" value="TPP-binding domain"/>
    <property type="match status" value="1"/>
</dbReference>
<gene>
    <name evidence="15" type="primary">KAFR0F02130</name>
    <name evidence="15" type="ORF">KAFR_0F02130</name>
</gene>
<protein>
    <recommendedName>
        <fullName evidence="14">Deacetylase sirtuin-type domain-containing protein</fullName>
    </recommendedName>
</protein>
<evidence type="ECO:0000256" key="9">
    <source>
        <dbReference type="ARBA" id="ARBA00023027"/>
    </source>
</evidence>
<evidence type="ECO:0000313" key="16">
    <source>
        <dbReference type="Proteomes" id="UP000005220"/>
    </source>
</evidence>
<dbReference type="GO" id="GO:0070403">
    <property type="term" value="F:NAD+ binding"/>
    <property type="evidence" value="ECO:0007669"/>
    <property type="project" value="InterPro"/>
</dbReference>
<evidence type="ECO:0000256" key="10">
    <source>
        <dbReference type="ARBA" id="ARBA00023163"/>
    </source>
</evidence>
<evidence type="ECO:0000259" key="14">
    <source>
        <dbReference type="PROSITE" id="PS50305"/>
    </source>
</evidence>
<dbReference type="Pfam" id="PF04574">
    <property type="entry name" value="DUF592"/>
    <property type="match status" value="1"/>
</dbReference>
<dbReference type="InterPro" id="IPR029035">
    <property type="entry name" value="DHS-like_NAD/FAD-binding_dom"/>
</dbReference>
<evidence type="ECO:0000313" key="15">
    <source>
        <dbReference type="EMBL" id="CCF58810.1"/>
    </source>
</evidence>
<comment type="cofactor">
    <cofactor evidence="1">
        <name>Zn(2+)</name>
        <dbReference type="ChEBI" id="CHEBI:29105"/>
    </cofactor>
</comment>
<dbReference type="GO" id="GO:0031509">
    <property type="term" value="P:subtelomeric heterochromatin formation"/>
    <property type="evidence" value="ECO:0007669"/>
    <property type="project" value="EnsemblFungi"/>
</dbReference>
<evidence type="ECO:0000256" key="3">
    <source>
        <dbReference type="ARBA" id="ARBA00006924"/>
    </source>
</evidence>
<evidence type="ECO:0000256" key="11">
    <source>
        <dbReference type="ARBA" id="ARBA00023242"/>
    </source>
</evidence>
<evidence type="ECO:0000256" key="4">
    <source>
        <dbReference type="ARBA" id="ARBA00022491"/>
    </source>
</evidence>
<dbReference type="GO" id="GO:0046969">
    <property type="term" value="F:histone H3K9 deacetylase activity, NAD-dependent"/>
    <property type="evidence" value="ECO:0007669"/>
    <property type="project" value="EnsemblFungi"/>
</dbReference>
<sequence>MVTLSLGTTTFADQQRQKQQETREYGRKAIPLFHTGDDDDDDDNNDNDDDDDSVIHKDKKLKTTNDGNSIKFLSTVKPTDKNRDEKEIIKLENMPAEVDISRYNNSTTNKSLKPIEPKNPILILKNKLNNKYLLPDITREDTLNARMCLKYYGIRQFLDKYLPDELNSLYLYFLIKLLGFELKDTILLKAISMNVQQNSTEINVSDLSSTQIDDPLDKRQTVQLIKDLQKAFNKILATRIRLLSFNRIEDLVTKLHSASNIIVLTGAGVSTSLGIPDFRSSEGFYSQIKYLGLDDPQEVFSYDHFMRDPSIFYSIAKMVLPPENMYSPLHSFIKMLHDKGKLLRNYTQNIDNLESYAGIPPERLIQCHGSFATASCVTCHFQLPGEKIFKKIRNVEVPLCPYCYDRRKEYFPTNEPNATNISNVPRSYGVIKPDITFFGEALPSKFHKSIRHDLTQCDLLICIGTSLKVAPVSEIVNMLPAHVPQVLINRDPVKHTDFDLSLLGYCDDIASAITQKCGWDIPHEKWEKELKTKKFEYVGNERGVYTFEHK</sequence>
<dbReference type="InterPro" id="IPR026590">
    <property type="entry name" value="Ssirtuin_cat_dom"/>
</dbReference>
<comment type="subcellular location">
    <subcellularLocation>
        <location evidence="2">Nucleus</location>
    </subcellularLocation>
</comment>
<keyword evidence="10" id="KW-0804">Transcription</keyword>
<dbReference type="GO" id="GO:0097695">
    <property type="term" value="P:establishment of protein-containing complex localization to telomere"/>
    <property type="evidence" value="ECO:0007669"/>
    <property type="project" value="EnsemblFungi"/>
</dbReference>
<evidence type="ECO:0000256" key="6">
    <source>
        <dbReference type="ARBA" id="ARBA00022723"/>
    </source>
</evidence>
<dbReference type="GO" id="GO:0000781">
    <property type="term" value="C:chromosome, telomeric region"/>
    <property type="evidence" value="ECO:0007669"/>
    <property type="project" value="EnsemblFungi"/>
</dbReference>
<dbReference type="InParanoid" id="H2AWR0"/>
<proteinExistence type="inferred from homology"/>
<feature type="compositionally biased region" description="Basic and acidic residues" evidence="13">
    <location>
        <begin position="15"/>
        <end position="27"/>
    </location>
</feature>
<feature type="binding site" evidence="12">
    <location>
        <position position="403"/>
    </location>
    <ligand>
        <name>Zn(2+)</name>
        <dbReference type="ChEBI" id="CHEBI:29105"/>
    </ligand>
</feature>
<dbReference type="RefSeq" id="XP_003957945.1">
    <property type="nucleotide sequence ID" value="XM_003957896.1"/>
</dbReference>
<evidence type="ECO:0000256" key="8">
    <source>
        <dbReference type="ARBA" id="ARBA00023015"/>
    </source>
</evidence>
<feature type="active site" description="Proton acceptor" evidence="12">
    <location>
        <position position="368"/>
    </location>
</feature>
<dbReference type="GO" id="GO:0031491">
    <property type="term" value="F:nucleosome binding"/>
    <property type="evidence" value="ECO:0007669"/>
    <property type="project" value="EnsemblFungi"/>
</dbReference>
<feature type="domain" description="Deacetylase sirtuin-type" evidence="14">
    <location>
        <begin position="241"/>
        <end position="520"/>
    </location>
</feature>
<keyword evidence="16" id="KW-1185">Reference proteome</keyword>
<dbReference type="GeneID" id="13884278"/>
<feature type="binding site" evidence="12">
    <location>
        <position position="376"/>
    </location>
    <ligand>
        <name>Zn(2+)</name>
        <dbReference type="ChEBI" id="CHEBI:29105"/>
    </ligand>
</feature>
<dbReference type="GO" id="GO:0000183">
    <property type="term" value="P:rDNA heterochromatin formation"/>
    <property type="evidence" value="ECO:0007669"/>
    <property type="project" value="EnsemblFungi"/>
</dbReference>
<evidence type="ECO:0000256" key="13">
    <source>
        <dbReference type="SAM" id="MobiDB-lite"/>
    </source>
</evidence>
<evidence type="ECO:0000256" key="2">
    <source>
        <dbReference type="ARBA" id="ARBA00004123"/>
    </source>
</evidence>
<name>H2AWR0_KAZAF</name>
<dbReference type="OrthoDB" id="420264at2759"/>
<dbReference type="GO" id="GO:0034398">
    <property type="term" value="P:telomere tethering at nuclear periphery"/>
    <property type="evidence" value="ECO:0007669"/>
    <property type="project" value="EnsemblFungi"/>
</dbReference>
<dbReference type="KEGG" id="kaf:KAFR_0F02130"/>
<dbReference type="Proteomes" id="UP000005220">
    <property type="component" value="Chromosome 6"/>
</dbReference>
<dbReference type="GO" id="GO:0008156">
    <property type="term" value="P:negative regulation of DNA replication"/>
    <property type="evidence" value="ECO:0007669"/>
    <property type="project" value="EnsemblFungi"/>
</dbReference>
<comment type="similarity">
    <text evidence="3">Belongs to the sirtuin family. Class I subfamily.</text>
</comment>
<dbReference type="PANTHER" id="PTHR11085:SF9">
    <property type="entry name" value="NAD-DEPENDENT PROTEIN DEACETYLASE SIRTUIN-1"/>
    <property type="match status" value="1"/>
</dbReference>
<keyword evidence="6 12" id="KW-0479">Metal-binding</keyword>
<dbReference type="GO" id="GO:0006303">
    <property type="term" value="P:double-strand break repair via nonhomologous end joining"/>
    <property type="evidence" value="ECO:0007669"/>
    <property type="project" value="EnsemblFungi"/>
</dbReference>
<dbReference type="HOGENOM" id="CLU_023643_5_0_1"/>
<dbReference type="GO" id="GO:1904524">
    <property type="term" value="P:negative regulation of DNA amplification"/>
    <property type="evidence" value="ECO:0007669"/>
    <property type="project" value="EnsemblFungi"/>
</dbReference>
<dbReference type="GO" id="GO:0046872">
    <property type="term" value="F:metal ion binding"/>
    <property type="evidence" value="ECO:0007669"/>
    <property type="project" value="UniProtKB-KW"/>
</dbReference>
<feature type="compositionally biased region" description="Acidic residues" evidence="13">
    <location>
        <begin position="37"/>
        <end position="52"/>
    </location>
</feature>
<dbReference type="eggNOG" id="KOG2684">
    <property type="taxonomic scope" value="Eukaryota"/>
</dbReference>
<dbReference type="GO" id="GO:0031494">
    <property type="term" value="P:regulation of mating type switching"/>
    <property type="evidence" value="ECO:0007669"/>
    <property type="project" value="EnsemblFungi"/>
</dbReference>
<dbReference type="GO" id="GO:0097752">
    <property type="term" value="P:regulation of DNA stability"/>
    <property type="evidence" value="ECO:0007669"/>
    <property type="project" value="EnsemblFungi"/>
</dbReference>